<dbReference type="EMBL" id="DRCV01000060">
    <property type="protein sequence ID" value="HDK37651.1"/>
    <property type="molecule type" value="Genomic_DNA"/>
</dbReference>
<comment type="caution">
    <text evidence="3">The sequence shown here is derived from an EMBL/GenBank/DDBJ whole genome shotgun (WGS) entry which is preliminary data.</text>
</comment>
<protein>
    <recommendedName>
        <fullName evidence="2">UPF0235 protein ENG92_01350</fullName>
    </recommendedName>
</protein>
<accession>A0A831K2L7</accession>
<sequence length="98" mass="10928">MSWYKQDGKDLLLFLKIQPRSSKDAFGEVMEGVRKLRIKAPPVDGKANAYLVKYLAKLFAVPKSRVILESGLTSKNKRIRIKGCTELSAAARLSPSSF</sequence>
<name>A0A831K2L7_9GAMM</name>
<evidence type="ECO:0000256" key="1">
    <source>
        <dbReference type="ARBA" id="ARBA00010364"/>
    </source>
</evidence>
<gene>
    <name evidence="3" type="ORF">ENG92_01350</name>
</gene>
<reference evidence="3" key="1">
    <citation type="journal article" date="2020" name="mSystems">
        <title>Genome- and Community-Level Interaction Insights into Carbon Utilization and Element Cycling Functions of Hydrothermarchaeota in Hydrothermal Sediment.</title>
        <authorList>
            <person name="Zhou Z."/>
            <person name="Liu Y."/>
            <person name="Xu W."/>
            <person name="Pan J."/>
            <person name="Luo Z.H."/>
            <person name="Li M."/>
        </authorList>
    </citation>
    <scope>NUCLEOTIDE SEQUENCE [LARGE SCALE GENOMIC DNA]</scope>
    <source>
        <strain evidence="3">HyVt-26</strain>
    </source>
</reference>
<evidence type="ECO:0000313" key="3">
    <source>
        <dbReference type="EMBL" id="HDK37651.1"/>
    </source>
</evidence>
<dbReference type="NCBIfam" id="TIGR00251">
    <property type="entry name" value="DUF167 family protein"/>
    <property type="match status" value="1"/>
</dbReference>
<dbReference type="SMART" id="SM01152">
    <property type="entry name" value="DUF167"/>
    <property type="match status" value="1"/>
</dbReference>
<dbReference type="Proteomes" id="UP000885822">
    <property type="component" value="Unassembled WGS sequence"/>
</dbReference>
<dbReference type="Gene3D" id="3.30.1200.10">
    <property type="entry name" value="YggU-like"/>
    <property type="match status" value="1"/>
</dbReference>
<proteinExistence type="inferred from homology"/>
<dbReference type="PANTHER" id="PTHR13420">
    <property type="entry name" value="UPF0235 PROTEIN C15ORF40"/>
    <property type="match status" value="1"/>
</dbReference>
<dbReference type="PANTHER" id="PTHR13420:SF7">
    <property type="entry name" value="UPF0235 PROTEIN C15ORF40"/>
    <property type="match status" value="1"/>
</dbReference>
<organism evidence="3">
    <name type="scientific">Thiolapillus brandeum</name>
    <dbReference type="NCBI Taxonomy" id="1076588"/>
    <lineage>
        <taxon>Bacteria</taxon>
        <taxon>Pseudomonadati</taxon>
        <taxon>Pseudomonadota</taxon>
        <taxon>Gammaproteobacteria</taxon>
        <taxon>Chromatiales</taxon>
        <taxon>Sedimenticolaceae</taxon>
        <taxon>Thiolapillus</taxon>
    </lineage>
</organism>
<dbReference type="GO" id="GO:0005737">
    <property type="term" value="C:cytoplasm"/>
    <property type="evidence" value="ECO:0007669"/>
    <property type="project" value="TreeGrafter"/>
</dbReference>
<dbReference type="HAMAP" id="MF_00634">
    <property type="entry name" value="UPF0235"/>
    <property type="match status" value="1"/>
</dbReference>
<dbReference type="InterPro" id="IPR003746">
    <property type="entry name" value="DUF167"/>
</dbReference>
<dbReference type="Pfam" id="PF02594">
    <property type="entry name" value="DUF167"/>
    <property type="match status" value="1"/>
</dbReference>
<evidence type="ECO:0000256" key="2">
    <source>
        <dbReference type="HAMAP-Rule" id="MF_00634"/>
    </source>
</evidence>
<dbReference type="InterPro" id="IPR036591">
    <property type="entry name" value="YggU-like_sf"/>
</dbReference>
<dbReference type="SUPFAM" id="SSF69786">
    <property type="entry name" value="YggU-like"/>
    <property type="match status" value="1"/>
</dbReference>
<dbReference type="AlphaFoldDB" id="A0A831K2L7"/>
<comment type="similarity">
    <text evidence="1 2">Belongs to the UPF0235 family.</text>
</comment>